<dbReference type="Proteomes" id="UP000663879">
    <property type="component" value="Unassembled WGS sequence"/>
</dbReference>
<gene>
    <name evidence="1" type="ORF">OXX778_LOCUS16588</name>
</gene>
<proteinExistence type="predicted"/>
<organism evidence="1 2">
    <name type="scientific">Brachionus calyciflorus</name>
    <dbReference type="NCBI Taxonomy" id="104777"/>
    <lineage>
        <taxon>Eukaryota</taxon>
        <taxon>Metazoa</taxon>
        <taxon>Spiralia</taxon>
        <taxon>Gnathifera</taxon>
        <taxon>Rotifera</taxon>
        <taxon>Eurotatoria</taxon>
        <taxon>Monogononta</taxon>
        <taxon>Pseudotrocha</taxon>
        <taxon>Ploima</taxon>
        <taxon>Brachionidae</taxon>
        <taxon>Brachionus</taxon>
    </lineage>
</organism>
<keyword evidence="2" id="KW-1185">Reference proteome</keyword>
<comment type="caution">
    <text evidence="1">The sequence shown here is derived from an EMBL/GenBank/DDBJ whole genome shotgun (WGS) entry which is preliminary data.</text>
</comment>
<sequence length="106" mass="12465">MENLEYLNLEFLSPVKIKKVKNSISAQLLKKFEKAKTTTQMVEDFVNTIKNEKGNLANIQECFKALAKYCENQPYYKHLKWSIMRKIDIDMLEIPQSISDISELFE</sequence>
<evidence type="ECO:0000313" key="2">
    <source>
        <dbReference type="Proteomes" id="UP000663879"/>
    </source>
</evidence>
<protein>
    <submittedName>
        <fullName evidence="1">Uncharacterized protein</fullName>
    </submittedName>
</protein>
<name>A0A814H420_9BILA</name>
<reference evidence="1" key="1">
    <citation type="submission" date="2021-02" db="EMBL/GenBank/DDBJ databases">
        <authorList>
            <person name="Nowell W R."/>
        </authorList>
    </citation>
    <scope>NUCLEOTIDE SEQUENCE</scope>
    <source>
        <strain evidence="1">Ploen Becks lab</strain>
    </source>
</reference>
<dbReference type="EMBL" id="CAJNOC010003963">
    <property type="protein sequence ID" value="CAF1004647.1"/>
    <property type="molecule type" value="Genomic_DNA"/>
</dbReference>
<dbReference type="AlphaFoldDB" id="A0A814H420"/>
<evidence type="ECO:0000313" key="1">
    <source>
        <dbReference type="EMBL" id="CAF1004647.1"/>
    </source>
</evidence>
<accession>A0A814H420</accession>